<sequence length="316" mass="32296">MTTAALLLVAAVLATVTPRAADAAWAGRAPRLAILTWQAATVGFVVALVLAGLTLMVPATAIGGGLAQILHACAMTISSVYGSPDRLPAVLAGALLAVALPVRLAVVAVRTVMRDRRARRNLRRSIALGARPERSLGVLVVDSDRAAAFCVPGRPRAVVLTSAALHALTADELTGVLAHERAHLRGHHHIAVAAARICERALPGVPLLAAARVQIERLVELLADDAAARRADPLSVASAMVTLAGMRAPGPALGAAEGSTTFRVTRLLAPIPPVPLPCRILVGAVALATVFGPVALAAWPVVSAVSSGLCVVPGWA</sequence>
<feature type="transmembrane region" description="Helical" evidence="7">
    <location>
        <begin position="280"/>
        <end position="299"/>
    </location>
</feature>
<feature type="transmembrane region" description="Helical" evidence="7">
    <location>
        <begin position="87"/>
        <end position="113"/>
    </location>
</feature>
<dbReference type="RefSeq" id="WP_142461259.1">
    <property type="nucleotide sequence ID" value="NZ_FXTJ01000020.1"/>
</dbReference>
<dbReference type="GO" id="GO:0004222">
    <property type="term" value="F:metalloendopeptidase activity"/>
    <property type="evidence" value="ECO:0007669"/>
    <property type="project" value="InterPro"/>
</dbReference>
<evidence type="ECO:0000259" key="9">
    <source>
        <dbReference type="Pfam" id="PF01435"/>
    </source>
</evidence>
<keyword evidence="7" id="KW-0812">Transmembrane</keyword>
<keyword evidence="7" id="KW-1133">Transmembrane helix</keyword>
<name>A0A521FUN9_9ACTN</name>
<evidence type="ECO:0000256" key="6">
    <source>
        <dbReference type="RuleBase" id="RU003983"/>
    </source>
</evidence>
<feature type="domain" description="Peptidase M48" evidence="9">
    <location>
        <begin position="115"/>
        <end position="193"/>
    </location>
</feature>
<reference evidence="10 11" key="1">
    <citation type="submission" date="2017-05" db="EMBL/GenBank/DDBJ databases">
        <authorList>
            <person name="Varghese N."/>
            <person name="Submissions S."/>
        </authorList>
    </citation>
    <scope>NUCLEOTIDE SEQUENCE [LARGE SCALE GENOMIC DNA]</scope>
    <source>
        <strain evidence="10 11">DSM 46834</strain>
    </source>
</reference>
<evidence type="ECO:0000313" key="10">
    <source>
        <dbReference type="EMBL" id="SMO99909.1"/>
    </source>
</evidence>
<evidence type="ECO:0000256" key="7">
    <source>
        <dbReference type="SAM" id="Phobius"/>
    </source>
</evidence>
<evidence type="ECO:0000313" key="11">
    <source>
        <dbReference type="Proteomes" id="UP000317484"/>
    </source>
</evidence>
<keyword evidence="5 6" id="KW-0482">Metalloprotease</keyword>
<dbReference type="AlphaFoldDB" id="A0A521FUN9"/>
<feature type="chain" id="PRO_5039211802" evidence="8">
    <location>
        <begin position="21"/>
        <end position="316"/>
    </location>
</feature>
<feature type="signal peptide" evidence="8">
    <location>
        <begin position="1"/>
        <end position="20"/>
    </location>
</feature>
<comment type="cofactor">
    <cofactor evidence="6">
        <name>Zn(2+)</name>
        <dbReference type="ChEBI" id="CHEBI:29105"/>
    </cofactor>
    <text evidence="6">Binds 1 zinc ion per subunit.</text>
</comment>
<evidence type="ECO:0000256" key="4">
    <source>
        <dbReference type="ARBA" id="ARBA00022833"/>
    </source>
</evidence>
<evidence type="ECO:0000256" key="3">
    <source>
        <dbReference type="ARBA" id="ARBA00022801"/>
    </source>
</evidence>
<dbReference type="PANTHER" id="PTHR34978">
    <property type="entry name" value="POSSIBLE SENSOR-TRANSDUCER PROTEIN BLAR"/>
    <property type="match status" value="1"/>
</dbReference>
<proteinExistence type="inferred from homology"/>
<feature type="transmembrane region" description="Helical" evidence="7">
    <location>
        <begin position="33"/>
        <end position="55"/>
    </location>
</feature>
<dbReference type="GO" id="GO:0046872">
    <property type="term" value="F:metal ion binding"/>
    <property type="evidence" value="ECO:0007669"/>
    <property type="project" value="UniProtKB-KW"/>
</dbReference>
<keyword evidence="3 6" id="KW-0378">Hydrolase</keyword>
<dbReference type="InterPro" id="IPR001915">
    <property type="entry name" value="Peptidase_M48"/>
</dbReference>
<evidence type="ECO:0000256" key="2">
    <source>
        <dbReference type="ARBA" id="ARBA00022723"/>
    </source>
</evidence>
<dbReference type="PANTHER" id="PTHR34978:SF3">
    <property type="entry name" value="SLR0241 PROTEIN"/>
    <property type="match status" value="1"/>
</dbReference>
<accession>A0A521FUN9</accession>
<evidence type="ECO:0000256" key="8">
    <source>
        <dbReference type="SAM" id="SignalP"/>
    </source>
</evidence>
<protein>
    <submittedName>
        <fullName evidence="10">Peptidase family M48</fullName>
    </submittedName>
</protein>
<gene>
    <name evidence="10" type="ORF">SAMN06273567_12038</name>
</gene>
<keyword evidence="8" id="KW-0732">Signal</keyword>
<comment type="similarity">
    <text evidence="6">Belongs to the peptidase M48 family.</text>
</comment>
<dbReference type="EMBL" id="FXTJ01000020">
    <property type="protein sequence ID" value="SMO99909.1"/>
    <property type="molecule type" value="Genomic_DNA"/>
</dbReference>
<organism evidence="10 11">
    <name type="scientific">Geodermatophilus aquaeductus</name>
    <dbReference type="NCBI Taxonomy" id="1564161"/>
    <lineage>
        <taxon>Bacteria</taxon>
        <taxon>Bacillati</taxon>
        <taxon>Actinomycetota</taxon>
        <taxon>Actinomycetes</taxon>
        <taxon>Geodermatophilales</taxon>
        <taxon>Geodermatophilaceae</taxon>
        <taxon>Geodermatophilus</taxon>
    </lineage>
</organism>
<keyword evidence="2" id="KW-0479">Metal-binding</keyword>
<keyword evidence="4 6" id="KW-0862">Zinc</keyword>
<evidence type="ECO:0000256" key="1">
    <source>
        <dbReference type="ARBA" id="ARBA00022670"/>
    </source>
</evidence>
<keyword evidence="7" id="KW-0472">Membrane</keyword>
<dbReference type="Proteomes" id="UP000317484">
    <property type="component" value="Unassembled WGS sequence"/>
</dbReference>
<dbReference type="InterPro" id="IPR052173">
    <property type="entry name" value="Beta-lactam_resp_regulator"/>
</dbReference>
<evidence type="ECO:0000256" key="5">
    <source>
        <dbReference type="ARBA" id="ARBA00023049"/>
    </source>
</evidence>
<dbReference type="Gene3D" id="3.30.2010.10">
    <property type="entry name" value="Metalloproteases ('zincins'), catalytic domain"/>
    <property type="match status" value="1"/>
</dbReference>
<keyword evidence="11" id="KW-1185">Reference proteome</keyword>
<dbReference type="Pfam" id="PF01435">
    <property type="entry name" value="Peptidase_M48"/>
    <property type="match status" value="1"/>
</dbReference>
<keyword evidence="1 6" id="KW-0645">Protease</keyword>
<dbReference type="GO" id="GO:0006508">
    <property type="term" value="P:proteolysis"/>
    <property type="evidence" value="ECO:0007669"/>
    <property type="project" value="UniProtKB-KW"/>
</dbReference>
<dbReference type="CDD" id="cd07326">
    <property type="entry name" value="M56_BlaR1_MecR1_like"/>
    <property type="match status" value="1"/>
</dbReference>